<dbReference type="FunFam" id="3.30.70.260:FF:000008">
    <property type="entry name" value="D-3-phosphoglycerate dehydrogenase, chloroplastic"/>
    <property type="match status" value="1"/>
</dbReference>
<name>A0AAD1ZLH3_9LAMI</name>
<evidence type="ECO:0000256" key="4">
    <source>
        <dbReference type="SAM" id="SignalP"/>
    </source>
</evidence>
<dbReference type="Proteomes" id="UP000834106">
    <property type="component" value="Chromosome 10"/>
</dbReference>
<dbReference type="SUPFAM" id="SSF51735">
    <property type="entry name" value="NAD(P)-binding Rossmann-fold domains"/>
    <property type="match status" value="1"/>
</dbReference>
<dbReference type="InterPro" id="IPR029753">
    <property type="entry name" value="D-isomer_DH_CS"/>
</dbReference>
<evidence type="ECO:0000256" key="3">
    <source>
        <dbReference type="ARBA" id="ARBA00029440"/>
    </source>
</evidence>
<dbReference type="InterPro" id="IPR002912">
    <property type="entry name" value="ACT_dom"/>
</dbReference>
<dbReference type="InterPro" id="IPR045865">
    <property type="entry name" value="ACT-like_dom_sf"/>
</dbReference>
<evidence type="ECO:0000259" key="5">
    <source>
        <dbReference type="Pfam" id="PF01842"/>
    </source>
</evidence>
<dbReference type="InterPro" id="IPR006140">
    <property type="entry name" value="D-isomer_DH_NAD-bd"/>
</dbReference>
<feature type="chain" id="PRO_5041928362" description="Carbohydrate esterase" evidence="4">
    <location>
        <begin position="30"/>
        <end position="486"/>
    </location>
</feature>
<dbReference type="Pfam" id="PF02826">
    <property type="entry name" value="2-Hacid_dh_C"/>
    <property type="match status" value="1"/>
</dbReference>
<evidence type="ECO:0000313" key="8">
    <source>
        <dbReference type="EMBL" id="CAI9769971.1"/>
    </source>
</evidence>
<evidence type="ECO:0000259" key="6">
    <source>
        <dbReference type="Pfam" id="PF02826"/>
    </source>
</evidence>
<dbReference type="AlphaFoldDB" id="A0AAD1ZLH3"/>
<dbReference type="GO" id="GO:0051287">
    <property type="term" value="F:NAD binding"/>
    <property type="evidence" value="ECO:0007669"/>
    <property type="project" value="InterPro"/>
</dbReference>
<dbReference type="PANTHER" id="PTHR31988">
    <property type="entry name" value="ESTERASE, PUTATIVE (DUF303)-RELATED"/>
    <property type="match status" value="1"/>
</dbReference>
<dbReference type="SUPFAM" id="SSF52266">
    <property type="entry name" value="SGNH hydrolase"/>
    <property type="match status" value="1"/>
</dbReference>
<dbReference type="EMBL" id="OU503045">
    <property type="protein sequence ID" value="CAI9769971.1"/>
    <property type="molecule type" value="Genomic_DNA"/>
</dbReference>
<dbReference type="InterPro" id="IPR052940">
    <property type="entry name" value="Carb_Esterase_6"/>
</dbReference>
<dbReference type="GO" id="GO:0016787">
    <property type="term" value="F:hydrolase activity"/>
    <property type="evidence" value="ECO:0007669"/>
    <property type="project" value="UniProtKB-KW"/>
</dbReference>
<keyword evidence="2" id="KW-0560">Oxidoreductase</keyword>
<feature type="domain" description="Sialate O-acetylesterase" evidence="7">
    <location>
        <begin position="66"/>
        <end position="288"/>
    </location>
</feature>
<dbReference type="CDD" id="cd04902">
    <property type="entry name" value="ACT_3PGDH-xct"/>
    <property type="match status" value="1"/>
</dbReference>
<evidence type="ECO:0000259" key="7">
    <source>
        <dbReference type="Pfam" id="PF03629"/>
    </source>
</evidence>
<dbReference type="Gene3D" id="3.40.50.720">
    <property type="entry name" value="NAD(P)-binding Rossmann-like Domain"/>
    <property type="match status" value="1"/>
</dbReference>
<keyword evidence="9" id="KW-1185">Reference proteome</keyword>
<dbReference type="PANTHER" id="PTHR31988:SF19">
    <property type="entry name" value="9-O-ACETYL-N-ACETYLNEURAMINIC ACID DEACETYLASE-RELATED"/>
    <property type="match status" value="1"/>
</dbReference>
<dbReference type="GO" id="GO:0016491">
    <property type="term" value="F:oxidoreductase activity"/>
    <property type="evidence" value="ECO:0007669"/>
    <property type="project" value="UniProtKB-KW"/>
</dbReference>
<accession>A0AAD1ZLH3</accession>
<sequence>MSNTAASTRPLRWLAPCFTVLLLATHSAAHEDIVTDVTDGVKYGYSKLYNLTGQFVHPLNDGVSAKKQIFILAGQSNMAGRGLIIDGVVPVDNTPDPSKVFRLNAQLNWEVARDPLHIDIDLGKPCGVGPGMSFANTVKDRLGVIGLVPCAKGGTSIKQWEKGGELYEKMIKRAKAALEVGNGGEIKALLWYQGESDTHDLKEAKKYQVRLGKLIENVRADLNMPSLPVLEVIIESSDGPFKEEIIKQQKALTMPNVVKVDSDGLGLNKDKIHLNTEAEVQMGKRFMDLSSSECKSHSIHLLGLLLIFFCCIATSNLSSSYYAVINPAIASADFISLHMPLTPATSKVFNDETFAKMKKGVRIINVARGGVIDEEALVKALDAGIVAHVLAFGELAAPAVNSPMVPAEAGSFEVDDSIEGSIILCRQVDQPGMIGKVGSIFGEENVKVSSMSVGRIAPRKQAVMAIGIDEEPKQQSLKRIRGNSRG</sequence>
<feature type="domain" description="D-isomer specific 2-hydroxyacid dehydrogenase NAD-binding" evidence="6">
    <location>
        <begin position="322"/>
        <end position="389"/>
    </location>
</feature>
<evidence type="ECO:0000256" key="2">
    <source>
        <dbReference type="ARBA" id="ARBA00023002"/>
    </source>
</evidence>
<dbReference type="PROSITE" id="PS00671">
    <property type="entry name" value="D_2_HYDROXYACID_DH_3"/>
    <property type="match status" value="1"/>
</dbReference>
<dbReference type="InterPro" id="IPR036514">
    <property type="entry name" value="SGNH_hydro_sf"/>
</dbReference>
<dbReference type="Pfam" id="PF03629">
    <property type="entry name" value="SASA"/>
    <property type="match status" value="1"/>
</dbReference>
<dbReference type="Pfam" id="PF01842">
    <property type="entry name" value="ACT"/>
    <property type="match status" value="1"/>
</dbReference>
<feature type="signal peptide" evidence="4">
    <location>
        <begin position="1"/>
        <end position="29"/>
    </location>
</feature>
<dbReference type="InterPro" id="IPR036291">
    <property type="entry name" value="NAD(P)-bd_dom_sf"/>
</dbReference>
<dbReference type="SUPFAM" id="SSF55021">
    <property type="entry name" value="ACT-like"/>
    <property type="match status" value="1"/>
</dbReference>
<feature type="domain" description="ACT" evidence="5">
    <location>
        <begin position="422"/>
        <end position="481"/>
    </location>
</feature>
<evidence type="ECO:0000256" key="1">
    <source>
        <dbReference type="ARBA" id="ARBA00022801"/>
    </source>
</evidence>
<protein>
    <recommendedName>
        <fullName evidence="10">Carbohydrate esterase</fullName>
    </recommendedName>
</protein>
<proteinExistence type="predicted"/>
<evidence type="ECO:0008006" key="10">
    <source>
        <dbReference type="Google" id="ProtNLM"/>
    </source>
</evidence>
<dbReference type="InterPro" id="IPR005181">
    <property type="entry name" value="SASA"/>
</dbReference>
<gene>
    <name evidence="8" type="ORF">FPE_LOCUS16319</name>
</gene>
<reference evidence="8" key="1">
    <citation type="submission" date="2023-05" db="EMBL/GenBank/DDBJ databases">
        <authorList>
            <person name="Huff M."/>
        </authorList>
    </citation>
    <scope>NUCLEOTIDE SEQUENCE</scope>
</reference>
<evidence type="ECO:0000313" key="9">
    <source>
        <dbReference type="Proteomes" id="UP000834106"/>
    </source>
</evidence>
<comment type="pathway">
    <text evidence="3">Amino-acid biosynthesis.</text>
</comment>
<dbReference type="PROSITE" id="PS00670">
    <property type="entry name" value="D_2_HYDROXYACID_DH_2"/>
    <property type="match status" value="1"/>
</dbReference>
<organism evidence="8 9">
    <name type="scientific">Fraxinus pennsylvanica</name>
    <dbReference type="NCBI Taxonomy" id="56036"/>
    <lineage>
        <taxon>Eukaryota</taxon>
        <taxon>Viridiplantae</taxon>
        <taxon>Streptophyta</taxon>
        <taxon>Embryophyta</taxon>
        <taxon>Tracheophyta</taxon>
        <taxon>Spermatophyta</taxon>
        <taxon>Magnoliopsida</taxon>
        <taxon>eudicotyledons</taxon>
        <taxon>Gunneridae</taxon>
        <taxon>Pentapetalae</taxon>
        <taxon>asterids</taxon>
        <taxon>lamiids</taxon>
        <taxon>Lamiales</taxon>
        <taxon>Oleaceae</taxon>
        <taxon>Oleeae</taxon>
        <taxon>Fraxinus</taxon>
    </lineage>
</organism>
<dbReference type="Gene3D" id="3.40.50.1110">
    <property type="entry name" value="SGNH hydrolase"/>
    <property type="match status" value="1"/>
</dbReference>
<dbReference type="Gene3D" id="3.30.70.260">
    <property type="match status" value="1"/>
</dbReference>
<keyword evidence="4" id="KW-0732">Signal</keyword>
<keyword evidence="1" id="KW-0378">Hydrolase</keyword>